<accession>A0A8S5LT23</accession>
<dbReference type="EMBL" id="BK014729">
    <property type="protein sequence ID" value="DAD73082.1"/>
    <property type="molecule type" value="Genomic_DNA"/>
</dbReference>
<reference evidence="1" key="1">
    <citation type="journal article" date="2021" name="Proc. Natl. Acad. Sci. U.S.A.">
        <title>A Catalog of Tens of Thousands of Viruses from Human Metagenomes Reveals Hidden Associations with Chronic Diseases.</title>
        <authorList>
            <person name="Tisza M.J."/>
            <person name="Buck C.B."/>
        </authorList>
    </citation>
    <scope>NUCLEOTIDE SEQUENCE</scope>
    <source>
        <strain evidence="1">Ct6bW13</strain>
    </source>
</reference>
<organism evidence="1">
    <name type="scientific">Siphoviridae sp. ct6bW13</name>
    <dbReference type="NCBI Taxonomy" id="2826297"/>
    <lineage>
        <taxon>Viruses</taxon>
        <taxon>Duplodnaviria</taxon>
        <taxon>Heunggongvirae</taxon>
        <taxon>Uroviricota</taxon>
        <taxon>Caudoviricetes</taxon>
    </lineage>
</organism>
<evidence type="ECO:0000313" key="1">
    <source>
        <dbReference type="EMBL" id="DAD73082.1"/>
    </source>
</evidence>
<sequence length="62" mass="7114">MARKTLRQIYAQAERLSEANWRRKNTWETSALSRKAKLSRDRLIARAESRAVQQHGYGAVAG</sequence>
<name>A0A8S5LT23_9CAUD</name>
<proteinExistence type="predicted"/>
<protein>
    <submittedName>
        <fullName evidence="1">Uncharacterized protein</fullName>
    </submittedName>
</protein>